<name>A0A976RTS6_9LACO</name>
<evidence type="ECO:0000313" key="4">
    <source>
        <dbReference type="Proteomes" id="UP000831181"/>
    </source>
</evidence>
<evidence type="ECO:0000256" key="2">
    <source>
        <dbReference type="ARBA" id="ARBA00023002"/>
    </source>
</evidence>
<dbReference type="Gene3D" id="3.40.50.720">
    <property type="entry name" value="NAD(P)-binding Rossmann-like Domain"/>
    <property type="match status" value="1"/>
</dbReference>
<reference evidence="3" key="1">
    <citation type="journal article" date="2022" name="Int. J. Syst. Evol. Microbiol.">
        <title>Apilactobacillus apisilvae sp. nov., Nicolia spurrieriana gen. nov. sp. nov., Bombilactobacillus folatiphilus sp. nov. and Bombilactobacillus thymidiniphilus sp. nov., four new lactic acid bacterial isolates from stingless bees Tetragonula carbonaria and Austroplebeia australis.</title>
        <authorList>
            <person name="Oliphant S.A."/>
            <person name="Watson-Haigh N.S."/>
            <person name="Sumby K.M."/>
            <person name="Gardner J."/>
            <person name="Groom S."/>
            <person name="Jiranek V."/>
        </authorList>
    </citation>
    <scope>NUCLEOTIDE SEQUENCE</scope>
    <source>
        <strain evidence="3">SGEP1_A5</strain>
    </source>
</reference>
<dbReference type="PANTHER" id="PTHR43639">
    <property type="entry name" value="OXIDOREDUCTASE, SHORT-CHAIN DEHYDROGENASE/REDUCTASE FAMILY (AFU_ORTHOLOGUE AFUA_5G02870)"/>
    <property type="match status" value="1"/>
</dbReference>
<dbReference type="GO" id="GO:0016491">
    <property type="term" value="F:oxidoreductase activity"/>
    <property type="evidence" value="ECO:0007669"/>
    <property type="project" value="UniProtKB-KW"/>
</dbReference>
<dbReference type="PRINTS" id="PR00080">
    <property type="entry name" value="SDRFAMILY"/>
</dbReference>
<keyword evidence="4" id="KW-1185">Reference proteome</keyword>
<dbReference type="InterPro" id="IPR036291">
    <property type="entry name" value="NAD(P)-bd_dom_sf"/>
</dbReference>
<comment type="similarity">
    <text evidence="1">Belongs to the short-chain dehydrogenases/reductases (SDR) family.</text>
</comment>
<evidence type="ECO:0000256" key="1">
    <source>
        <dbReference type="ARBA" id="ARBA00006484"/>
    </source>
</evidence>
<dbReference type="Pfam" id="PF13561">
    <property type="entry name" value="adh_short_C2"/>
    <property type="match status" value="1"/>
</dbReference>
<dbReference type="SUPFAM" id="SSF51735">
    <property type="entry name" value="NAD(P)-binding Rossmann-fold domains"/>
    <property type="match status" value="1"/>
</dbReference>
<dbReference type="AlphaFoldDB" id="A0A976RTS6"/>
<dbReference type="RefSeq" id="WP_260117251.1">
    <property type="nucleotide sequence ID" value="NZ_CP093361.1"/>
</dbReference>
<protein>
    <submittedName>
        <fullName evidence="3">SDR family oxidoreductase</fullName>
    </submittedName>
</protein>
<proteinExistence type="inferred from homology"/>
<evidence type="ECO:0000313" key="3">
    <source>
        <dbReference type="EMBL" id="UQS87444.1"/>
    </source>
</evidence>
<keyword evidence="2" id="KW-0560">Oxidoreductase</keyword>
<accession>A0A976RTS6</accession>
<dbReference type="GO" id="GO:0008206">
    <property type="term" value="P:bile acid metabolic process"/>
    <property type="evidence" value="ECO:0007669"/>
    <property type="project" value="UniProtKB-ARBA"/>
</dbReference>
<dbReference type="EMBL" id="CP093361">
    <property type="protein sequence ID" value="UQS87444.1"/>
    <property type="molecule type" value="Genomic_DNA"/>
</dbReference>
<dbReference type="PRINTS" id="PR00081">
    <property type="entry name" value="GDHRDH"/>
</dbReference>
<dbReference type="FunFam" id="3.40.50.720:FF:000084">
    <property type="entry name" value="Short-chain dehydrogenase reductase"/>
    <property type="match status" value="1"/>
</dbReference>
<dbReference type="PANTHER" id="PTHR43639:SF1">
    <property type="entry name" value="SHORT-CHAIN DEHYDROGENASE_REDUCTASE FAMILY PROTEIN"/>
    <property type="match status" value="1"/>
</dbReference>
<sequence>MLLDNKVALVTGSSRGIGAEIAKQFAKQGAIVAINYLHSKTRAERVVAEINADGGTAFAVQADVQDSAAVDAMLALINDQFDGVDIVVNNALKHYRFNPKTRKTSQAMDWTDYQSQLDGSLKGAFNVCHAAVPLMNGEGRIINMVSNLIESPVIPYHDYITAKSALMGFTRSLAAEVGRLGILVNAIAPGLTYPTDSSIETQNDVRESIVSNTPTGRLTVPQDIAGTATFLASPLASNITGQCLYVDGGLVMH</sequence>
<organism evidence="3 4">
    <name type="scientific">Nicoliella spurrieriana</name>
    <dbReference type="NCBI Taxonomy" id="2925830"/>
    <lineage>
        <taxon>Bacteria</taxon>
        <taxon>Bacillati</taxon>
        <taxon>Bacillota</taxon>
        <taxon>Bacilli</taxon>
        <taxon>Lactobacillales</taxon>
        <taxon>Lactobacillaceae</taxon>
        <taxon>Nicoliella</taxon>
    </lineage>
</organism>
<dbReference type="InterPro" id="IPR002347">
    <property type="entry name" value="SDR_fam"/>
</dbReference>
<gene>
    <name evidence="3" type="ORF">MOO44_04630</name>
</gene>
<dbReference type="Proteomes" id="UP000831181">
    <property type="component" value="Chromosome"/>
</dbReference>
<dbReference type="KEGG" id="lbe:MOO44_04630"/>